<reference evidence="9 10" key="1">
    <citation type="submission" date="2014-11" db="EMBL/GenBank/DDBJ databases">
        <authorList>
            <person name="Park G.-S."/>
            <person name="Hong S.-J."/>
            <person name="Jung B.K."/>
            <person name="Khan A.R."/>
            <person name="Kwak Y."/>
            <person name="Shin J.-H."/>
        </authorList>
    </citation>
    <scope>NUCLEOTIDE SEQUENCE [LARGE SCALE GENOMIC DNA]</scope>
    <source>
        <strain evidence="9 10">DSM 27622</strain>
    </source>
</reference>
<dbReference type="CDD" id="cd00430">
    <property type="entry name" value="PLPDE_III_AR"/>
    <property type="match status" value="1"/>
</dbReference>
<keyword evidence="4 5" id="KW-0413">Isomerase</keyword>
<feature type="modified residue" description="N6-(pyridoxal phosphate)lysine" evidence="5 6">
    <location>
        <position position="483"/>
    </location>
</feature>
<dbReference type="InterPro" id="IPR035911">
    <property type="entry name" value="MurE/MurF_N"/>
</dbReference>
<dbReference type="Gene3D" id="3.20.20.10">
    <property type="entry name" value="Alanine racemase"/>
    <property type="match status" value="1"/>
</dbReference>
<dbReference type="Gene3D" id="3.90.190.20">
    <property type="entry name" value="Mur ligase, C-terminal domain"/>
    <property type="match status" value="1"/>
</dbReference>
<dbReference type="SUPFAM" id="SSF50621">
    <property type="entry name" value="Alanine racemase C-terminal domain-like"/>
    <property type="match status" value="1"/>
</dbReference>
<dbReference type="Gene3D" id="2.40.37.10">
    <property type="entry name" value="Lyase, Ornithine Decarboxylase, Chain A, domain 1"/>
    <property type="match status" value="1"/>
</dbReference>
<dbReference type="InterPro" id="IPR036565">
    <property type="entry name" value="Mur-like_cat_sf"/>
</dbReference>
<feature type="active site" description="Proton acceptor; specific for D-alanine" evidence="5">
    <location>
        <position position="483"/>
    </location>
</feature>
<dbReference type="STRING" id="1324352.OK18_07670"/>
<dbReference type="InterPro" id="IPR029066">
    <property type="entry name" value="PLP-binding_barrel"/>
</dbReference>
<comment type="catalytic activity">
    <reaction evidence="1 5">
        <text>L-alanine = D-alanine</text>
        <dbReference type="Rhea" id="RHEA:20249"/>
        <dbReference type="ChEBI" id="CHEBI:57416"/>
        <dbReference type="ChEBI" id="CHEBI:57972"/>
        <dbReference type="EC" id="5.1.1.1"/>
    </reaction>
</comment>
<feature type="domain" description="Alanine racemase C-terminal" evidence="8">
    <location>
        <begin position="688"/>
        <end position="813"/>
    </location>
</feature>
<dbReference type="AlphaFoldDB" id="A0A0G3M687"/>
<comment type="similarity">
    <text evidence="5">Belongs to the alanine racemase family.</text>
</comment>
<dbReference type="GO" id="GO:0030632">
    <property type="term" value="P:D-alanine biosynthetic process"/>
    <property type="evidence" value="ECO:0007669"/>
    <property type="project" value="UniProtKB-UniRule"/>
</dbReference>
<evidence type="ECO:0000256" key="4">
    <source>
        <dbReference type="ARBA" id="ARBA00023235"/>
    </source>
</evidence>
<feature type="binding site" evidence="5 7">
    <location>
        <position position="758"/>
    </location>
    <ligand>
        <name>substrate</name>
    </ligand>
</feature>
<dbReference type="HAMAP" id="MF_01201">
    <property type="entry name" value="Ala_racemase"/>
    <property type="match status" value="1"/>
</dbReference>
<dbReference type="SUPFAM" id="SSF53244">
    <property type="entry name" value="MurD-like peptide ligases, peptide-binding domain"/>
    <property type="match status" value="1"/>
</dbReference>
<dbReference type="Pfam" id="PF01168">
    <property type="entry name" value="Ala_racemase_N"/>
    <property type="match status" value="1"/>
</dbReference>
<dbReference type="PRINTS" id="PR00992">
    <property type="entry name" value="ALARACEMASE"/>
</dbReference>
<dbReference type="RefSeq" id="WP_053327625.1">
    <property type="nucleotide sequence ID" value="NZ_CP009928.1"/>
</dbReference>
<feature type="active site" description="Proton acceptor; specific for L-alanine" evidence="5">
    <location>
        <position position="709"/>
    </location>
</feature>
<dbReference type="PANTHER" id="PTHR30511:SF0">
    <property type="entry name" value="ALANINE RACEMASE, CATABOLIC-RELATED"/>
    <property type="match status" value="1"/>
</dbReference>
<dbReference type="SUPFAM" id="SSF63418">
    <property type="entry name" value="MurE/MurF N-terminal domain"/>
    <property type="match status" value="1"/>
</dbReference>
<evidence type="ECO:0000313" key="9">
    <source>
        <dbReference type="EMBL" id="AKK72522.1"/>
    </source>
</evidence>
<dbReference type="OrthoDB" id="9801978at2"/>
<dbReference type="GO" id="GO:0005829">
    <property type="term" value="C:cytosol"/>
    <property type="evidence" value="ECO:0007669"/>
    <property type="project" value="TreeGrafter"/>
</dbReference>
<evidence type="ECO:0000313" key="10">
    <source>
        <dbReference type="Proteomes" id="UP000035213"/>
    </source>
</evidence>
<dbReference type="InterPro" id="IPR013221">
    <property type="entry name" value="Mur_ligase_cen"/>
</dbReference>
<sequence>MNYTVQHIAEITNAQVMGDKNLTIKNIAFDSRIIYSTKNTAFIAINTHKNSGEKFVEAAIHRGISIIISEHYDPQFENITWIIVENSIEFLQKLAKYHFENAQLQSIGITGSNGKTILKEWLYQCLWNEFPTVKSPKSFNSQIGLPLSLLQINNTHKLGIFEVGISQPDEMDKLENIFHPQIGLLTHIGTAHAANFSSEEELVDEKIRLFKNSEVIIYNGDNLLVCQKIKKLYSDKKLISYGLKKENQVFIKNNISRDEQIIVQYFGKEISFPAHQRDEATLTNALALITVLKELHIENKKIVEKINLLKAVEMRLEAIEGIKNNIVINDSFNLDLDSLKTALQFLNEYNKPKKSLVLTDIVGVSANSRELYEEVSELVNEQNFDSVFLIGDEISKFSELFKSKTYTFIDTRELIESKHLSEIENQIILLKGARKFEIERLKDILELRKHDTVLEVNLNAILHNINYHKSLLKPETKMMAMVKANAYGLGSYEVSEFLQHHHIDYLGVAYVDEGVELRKKGITTPIIVMNPEQHSYQTIIEYNLEPEIYSFRVLDLFYEAVQKSGYDKKYPIHIKLETGMHRLGFKDFELDLLSETLSGRNLKVQSLFSHLSSSDMPEEKEFTFKQLDIFEKNSTYLIEKLGYTPIRHILNSSGITSYTAHQYDMVRIGIGMLGESPDGEVQKQLQSVVSFKTVISQISMVENGESVGYSRKFKTDHPTKIATVPVGYADGIPRLIGNQVGNLGVNKMLAPIVGNICMDMMMINIENIPNVKEGDTVTVFNAKPSLKEFAGYCKTITYEVLTSISPRVKRIYIKD</sequence>
<dbReference type="GO" id="GO:0030170">
    <property type="term" value="F:pyridoxal phosphate binding"/>
    <property type="evidence" value="ECO:0007669"/>
    <property type="project" value="UniProtKB-UniRule"/>
</dbReference>
<dbReference type="EC" id="5.1.1.1" evidence="5"/>
<evidence type="ECO:0000256" key="3">
    <source>
        <dbReference type="ARBA" id="ARBA00022898"/>
    </source>
</evidence>
<dbReference type="PATRIC" id="fig|1324352.5.peg.1613"/>
<dbReference type="GO" id="GO:0005524">
    <property type="term" value="F:ATP binding"/>
    <property type="evidence" value="ECO:0007669"/>
    <property type="project" value="InterPro"/>
</dbReference>
<comment type="cofactor">
    <cofactor evidence="2 5 6">
        <name>pyridoxal 5'-phosphate</name>
        <dbReference type="ChEBI" id="CHEBI:597326"/>
    </cofactor>
</comment>
<dbReference type="InterPro" id="IPR004101">
    <property type="entry name" value="Mur_ligase_C"/>
</dbReference>
<dbReference type="KEGG" id="cgn:OK18_07670"/>
<dbReference type="SMART" id="SM01005">
    <property type="entry name" value="Ala_racemase_C"/>
    <property type="match status" value="1"/>
</dbReference>
<dbReference type="NCBIfam" id="TIGR00492">
    <property type="entry name" value="alr"/>
    <property type="match status" value="1"/>
</dbReference>
<dbReference type="GO" id="GO:0008784">
    <property type="term" value="F:alanine racemase activity"/>
    <property type="evidence" value="ECO:0007669"/>
    <property type="project" value="UniProtKB-UniRule"/>
</dbReference>
<accession>A0A0G3M687</accession>
<proteinExistence type="inferred from homology"/>
<evidence type="ECO:0000256" key="7">
    <source>
        <dbReference type="PIRSR" id="PIRSR600821-52"/>
    </source>
</evidence>
<dbReference type="Pfam" id="PF00842">
    <property type="entry name" value="Ala_racemase_C"/>
    <property type="match status" value="1"/>
</dbReference>
<protein>
    <recommendedName>
        <fullName evidence="5">Alanine racemase</fullName>
        <ecNumber evidence="5">5.1.1.1</ecNumber>
    </recommendedName>
</protein>
<dbReference type="InterPro" id="IPR011079">
    <property type="entry name" value="Ala_racemase_C"/>
</dbReference>
<dbReference type="InterPro" id="IPR001608">
    <property type="entry name" value="Ala_racemase_N"/>
</dbReference>
<dbReference type="PANTHER" id="PTHR30511">
    <property type="entry name" value="ALANINE RACEMASE"/>
    <property type="match status" value="1"/>
</dbReference>
<dbReference type="NCBIfam" id="NF008897">
    <property type="entry name" value="PRK11930.1"/>
    <property type="match status" value="1"/>
</dbReference>
<dbReference type="UniPathway" id="UPA00042">
    <property type="reaction ID" value="UER00497"/>
</dbReference>
<dbReference type="Proteomes" id="UP000035213">
    <property type="component" value="Chromosome"/>
</dbReference>
<evidence type="ECO:0000256" key="6">
    <source>
        <dbReference type="PIRSR" id="PIRSR600821-50"/>
    </source>
</evidence>
<dbReference type="InterPro" id="IPR036615">
    <property type="entry name" value="Mur_ligase_C_dom_sf"/>
</dbReference>
<organism evidence="9 10">
    <name type="scientific">Chryseobacterium gallinarum</name>
    <dbReference type="NCBI Taxonomy" id="1324352"/>
    <lineage>
        <taxon>Bacteria</taxon>
        <taxon>Pseudomonadati</taxon>
        <taxon>Bacteroidota</taxon>
        <taxon>Flavobacteriia</taxon>
        <taxon>Flavobacteriales</taxon>
        <taxon>Weeksellaceae</taxon>
        <taxon>Chryseobacterium group</taxon>
        <taxon>Chryseobacterium</taxon>
    </lineage>
</organism>
<comment type="function">
    <text evidence="5">Catalyzes the interconversion of L-alanine and D-alanine. May also act on other amino acids.</text>
</comment>
<dbReference type="InterPro" id="IPR000821">
    <property type="entry name" value="Ala_racemase"/>
</dbReference>
<dbReference type="GO" id="GO:0016881">
    <property type="term" value="F:acid-amino acid ligase activity"/>
    <property type="evidence" value="ECO:0007669"/>
    <property type="project" value="InterPro"/>
</dbReference>
<dbReference type="SUPFAM" id="SSF53623">
    <property type="entry name" value="MurD-like peptide ligases, catalytic domain"/>
    <property type="match status" value="1"/>
</dbReference>
<comment type="pathway">
    <text evidence="5">Amino-acid biosynthesis; D-alanine biosynthesis; D-alanine from L-alanine: step 1/1.</text>
</comment>
<evidence type="ECO:0000256" key="5">
    <source>
        <dbReference type="HAMAP-Rule" id="MF_01201"/>
    </source>
</evidence>
<dbReference type="InterPro" id="IPR009006">
    <property type="entry name" value="Ala_racemase/Decarboxylase_C"/>
</dbReference>
<feature type="binding site" evidence="5 7">
    <location>
        <position position="582"/>
    </location>
    <ligand>
        <name>substrate</name>
    </ligand>
</feature>
<evidence type="ECO:0000259" key="8">
    <source>
        <dbReference type="SMART" id="SM01005"/>
    </source>
</evidence>
<dbReference type="Pfam" id="PF08245">
    <property type="entry name" value="Mur_ligase_M"/>
    <property type="match status" value="1"/>
</dbReference>
<evidence type="ECO:0000256" key="1">
    <source>
        <dbReference type="ARBA" id="ARBA00000316"/>
    </source>
</evidence>
<dbReference type="Gene3D" id="3.40.1190.10">
    <property type="entry name" value="Mur-like, catalytic domain"/>
    <property type="match status" value="1"/>
</dbReference>
<keyword evidence="3 5" id="KW-0663">Pyridoxal phosphate</keyword>
<evidence type="ECO:0000256" key="2">
    <source>
        <dbReference type="ARBA" id="ARBA00001933"/>
    </source>
</evidence>
<gene>
    <name evidence="9" type="ORF">OK18_07670</name>
</gene>
<dbReference type="FunFam" id="3.20.20.10:FF:000002">
    <property type="entry name" value="Alanine racemase"/>
    <property type="match status" value="1"/>
</dbReference>
<name>A0A0G3M687_CHRGL</name>
<dbReference type="EMBL" id="CP009928">
    <property type="protein sequence ID" value="AKK72522.1"/>
    <property type="molecule type" value="Genomic_DNA"/>
</dbReference>
<dbReference type="SUPFAM" id="SSF51419">
    <property type="entry name" value="PLP-binding barrel"/>
    <property type="match status" value="1"/>
</dbReference>
<dbReference type="Gene3D" id="3.40.1390.10">
    <property type="entry name" value="MurE/MurF, N-terminal domain"/>
    <property type="match status" value="1"/>
</dbReference>
<dbReference type="Pfam" id="PF02875">
    <property type="entry name" value="Mur_ligase_C"/>
    <property type="match status" value="1"/>
</dbReference>